<dbReference type="OrthoDB" id="2962131at2"/>
<gene>
    <name evidence="1" type="ORF">FTX54_004070</name>
</gene>
<reference evidence="1 2" key="1">
    <citation type="submission" date="2024-01" db="EMBL/GenBank/DDBJ databases">
        <title>Complete Genome Sequence of Alkalicoccus halolimnae BZ-SZ-XJ29T, a Moderately Halophilic Bacterium Isolated from a Salt Lake.</title>
        <authorList>
            <person name="Zhao B."/>
        </authorList>
    </citation>
    <scope>NUCLEOTIDE SEQUENCE [LARGE SCALE GENOMIC DNA]</scope>
    <source>
        <strain evidence="1 2">BZ-SZ-XJ29</strain>
    </source>
</reference>
<evidence type="ECO:0000313" key="2">
    <source>
        <dbReference type="Proteomes" id="UP000321816"/>
    </source>
</evidence>
<dbReference type="AlphaFoldDB" id="A0A5C7FJA5"/>
<accession>A0A5C7FJA5</accession>
<organism evidence="1 2">
    <name type="scientific">Alkalicoccus halolimnae</name>
    <dbReference type="NCBI Taxonomy" id="1667239"/>
    <lineage>
        <taxon>Bacteria</taxon>
        <taxon>Bacillati</taxon>
        <taxon>Bacillota</taxon>
        <taxon>Bacilli</taxon>
        <taxon>Bacillales</taxon>
        <taxon>Bacillaceae</taxon>
        <taxon>Alkalicoccus</taxon>
    </lineage>
</organism>
<name>A0A5C7FJA5_9BACI</name>
<keyword evidence="2" id="KW-1185">Reference proteome</keyword>
<dbReference type="Proteomes" id="UP000321816">
    <property type="component" value="Chromosome"/>
</dbReference>
<dbReference type="EMBL" id="CP144914">
    <property type="protein sequence ID" value="WWD80743.1"/>
    <property type="molecule type" value="Genomic_DNA"/>
</dbReference>
<evidence type="ECO:0000313" key="1">
    <source>
        <dbReference type="EMBL" id="WWD80743.1"/>
    </source>
</evidence>
<dbReference type="RefSeq" id="WP_147803334.1">
    <property type="nucleotide sequence ID" value="NZ_CP144914.1"/>
</dbReference>
<sequence>MEIDLRSDYLKSWLSPARKENKDLKYRHLKLSEMKSSREDIIPYLQQVINEAHEDYKRCKRAVLSDSLDPGVNIDFDELGDLDPAYGYPNFLDMNTLKGYFGEIFSGIIAENFSPFNINNWKVPVFSFRHHETAFDQLETYKRTGNKKKATIGRPGDDCLAFVLNEESNKIEKMLFIEAKCTDDHKSDLINKAHSQISDKNPVPVELIRLLEILRDYDSDYAKKWSIALSNLYLKKNEEGQVRFDLVSYVCGRSPIRKQSWMDSHKPHELYKGKRDLESVEIHVSNVDQLVKKVYQKEED</sequence>
<proteinExistence type="predicted"/>
<protein>
    <submittedName>
        <fullName evidence="1">Uncharacterized protein</fullName>
    </submittedName>
</protein>
<dbReference type="KEGG" id="ahal:FTX54_004070"/>